<gene>
    <name evidence="1" type="ORF">RDB_LOCUS55462</name>
</gene>
<reference evidence="1" key="1">
    <citation type="submission" date="2021-01" db="EMBL/GenBank/DDBJ databases">
        <authorList>
            <person name="Kaushik A."/>
        </authorList>
    </citation>
    <scope>NUCLEOTIDE SEQUENCE</scope>
    <source>
        <strain evidence="1">AG2-2IIIB</strain>
    </source>
</reference>
<dbReference type="EMBL" id="CAJMWT010001859">
    <property type="protein sequence ID" value="CAE6423082.1"/>
    <property type="molecule type" value="Genomic_DNA"/>
</dbReference>
<name>A0A8H2XHF4_9AGAM</name>
<protein>
    <submittedName>
        <fullName evidence="1">Uncharacterized protein</fullName>
    </submittedName>
</protein>
<dbReference type="AlphaFoldDB" id="A0A8H2XHF4"/>
<dbReference type="Proteomes" id="UP000663843">
    <property type="component" value="Unassembled WGS sequence"/>
</dbReference>
<organism evidence="1 2">
    <name type="scientific">Rhizoctonia solani</name>
    <dbReference type="NCBI Taxonomy" id="456999"/>
    <lineage>
        <taxon>Eukaryota</taxon>
        <taxon>Fungi</taxon>
        <taxon>Dikarya</taxon>
        <taxon>Basidiomycota</taxon>
        <taxon>Agaricomycotina</taxon>
        <taxon>Agaricomycetes</taxon>
        <taxon>Cantharellales</taxon>
        <taxon>Ceratobasidiaceae</taxon>
        <taxon>Rhizoctonia</taxon>
    </lineage>
</organism>
<accession>A0A8H2XHF4</accession>
<evidence type="ECO:0000313" key="1">
    <source>
        <dbReference type="EMBL" id="CAE6423082.1"/>
    </source>
</evidence>
<comment type="caution">
    <text evidence="1">The sequence shown here is derived from an EMBL/GenBank/DDBJ whole genome shotgun (WGS) entry which is preliminary data.</text>
</comment>
<evidence type="ECO:0000313" key="2">
    <source>
        <dbReference type="Proteomes" id="UP000663843"/>
    </source>
</evidence>
<sequence length="354" mass="39914">MLEPDNSHPTDVLFGALTEALGSHNGYETAYRTLAEDVITSADERGGTCTERLKLATTTKRHELIGNSESSAMVHAIAERQALCAVRDGMFCLNKALEERHRMDSMEHPTSRGRRLMISLAANALGVLFPVQLALSRSDMEEWGFKGEYGLSNGPVIFLNKALALLLGSPRGVLTAVTVGTISAKRRLRKRENEKRGISVKDTALAENSKSASELTLQANYEMADRALKETLAELQRNDMVTYYNVVVALHMILSKNLWNWWLKLSICKLLVDILPDLLPDREQLAIKVSGQEEIKTVIQYQEFMQERIRQHANRVEQFRLAAAQLVYQDIQDAVTDVWQSMPLSMGKEYQRHR</sequence>
<proteinExistence type="predicted"/>